<proteinExistence type="predicted"/>
<comment type="caution">
    <text evidence="1">The sequence shown here is derived from an EMBL/GenBank/DDBJ whole genome shotgun (WGS) entry which is preliminary data.</text>
</comment>
<organism evidence="1 2">
    <name type="scientific">Streptomyces kaempferi</name>
    <dbReference type="NCBI Taxonomy" id="333725"/>
    <lineage>
        <taxon>Bacteria</taxon>
        <taxon>Bacillati</taxon>
        <taxon>Actinomycetota</taxon>
        <taxon>Actinomycetes</taxon>
        <taxon>Kitasatosporales</taxon>
        <taxon>Streptomycetaceae</taxon>
        <taxon>Streptomyces</taxon>
    </lineage>
</organism>
<dbReference type="Proteomes" id="UP001597058">
    <property type="component" value="Unassembled WGS sequence"/>
</dbReference>
<reference evidence="2" key="1">
    <citation type="journal article" date="2019" name="Int. J. Syst. Evol. Microbiol.">
        <title>The Global Catalogue of Microorganisms (GCM) 10K type strain sequencing project: providing services to taxonomists for standard genome sequencing and annotation.</title>
        <authorList>
            <consortium name="The Broad Institute Genomics Platform"/>
            <consortium name="The Broad Institute Genome Sequencing Center for Infectious Disease"/>
            <person name="Wu L."/>
            <person name="Ma J."/>
        </authorList>
    </citation>
    <scope>NUCLEOTIDE SEQUENCE [LARGE SCALE GENOMIC DNA]</scope>
    <source>
        <strain evidence="2">CGMCC 4.7020</strain>
    </source>
</reference>
<protein>
    <submittedName>
        <fullName evidence="1">Uncharacterized protein</fullName>
    </submittedName>
</protein>
<gene>
    <name evidence="1" type="ORF">ACFQ5X_17570</name>
</gene>
<evidence type="ECO:0000313" key="2">
    <source>
        <dbReference type="Proteomes" id="UP001597058"/>
    </source>
</evidence>
<evidence type="ECO:0000313" key="1">
    <source>
        <dbReference type="EMBL" id="MFD1307651.1"/>
    </source>
</evidence>
<accession>A0ABW3XEX2</accession>
<dbReference type="EMBL" id="JBHTMM010000019">
    <property type="protein sequence ID" value="MFD1307651.1"/>
    <property type="molecule type" value="Genomic_DNA"/>
</dbReference>
<sequence>MDATVQQQAPSLDAILAAPSVRVPGLLHWLGLDNRQPSLDEDFEDYCNSISKEA</sequence>
<name>A0ABW3XEX2_9ACTN</name>
<dbReference type="RefSeq" id="WP_381242744.1">
    <property type="nucleotide sequence ID" value="NZ_JBHSKH010000136.1"/>
</dbReference>
<keyword evidence="2" id="KW-1185">Reference proteome</keyword>